<evidence type="ECO:0000256" key="7">
    <source>
        <dbReference type="ARBA" id="ARBA00022723"/>
    </source>
</evidence>
<feature type="region of interest" description="Disordered" evidence="15">
    <location>
        <begin position="298"/>
        <end position="340"/>
    </location>
</feature>
<keyword evidence="9" id="KW-0833">Ubl conjugation pathway</keyword>
<evidence type="ECO:0000256" key="1">
    <source>
        <dbReference type="ARBA" id="ARBA00000900"/>
    </source>
</evidence>
<dbReference type="SUPFAM" id="SSF57850">
    <property type="entry name" value="RING/U-box"/>
    <property type="match status" value="1"/>
</dbReference>
<dbReference type="RefSeq" id="XP_015885255.1">
    <property type="nucleotide sequence ID" value="XM_016029769.4"/>
</dbReference>
<feature type="compositionally biased region" description="Basic and acidic residues" evidence="15">
    <location>
        <begin position="398"/>
        <end position="414"/>
    </location>
</feature>
<dbReference type="GO" id="GO:0016020">
    <property type="term" value="C:membrane"/>
    <property type="evidence" value="ECO:0007669"/>
    <property type="project" value="UniProtKB-SubCell"/>
</dbReference>
<name>A0A6P4AHK6_ZIZJJ</name>
<dbReference type="Gene3D" id="3.30.40.10">
    <property type="entry name" value="Zinc/RING finger domain, C3HC4 (zinc finger)"/>
    <property type="match status" value="1"/>
</dbReference>
<keyword evidence="6 16" id="KW-0812">Transmembrane</keyword>
<evidence type="ECO:0000256" key="4">
    <source>
        <dbReference type="ARBA" id="ARBA00012483"/>
    </source>
</evidence>
<dbReference type="FunFam" id="3.30.40.10:FF:000187">
    <property type="entry name" value="E3 ubiquitin-protein ligase ATL6"/>
    <property type="match status" value="1"/>
</dbReference>
<feature type="chain" id="PRO_5027535239" description="RING-type E3 ubiquitin transferase" evidence="17">
    <location>
        <begin position="35"/>
        <end position="414"/>
    </location>
</feature>
<dbReference type="PANTHER" id="PTHR14155:SF583">
    <property type="entry name" value="RING-TYPE DOMAIN-CONTAINING PROTEIN"/>
    <property type="match status" value="1"/>
</dbReference>
<evidence type="ECO:0000256" key="8">
    <source>
        <dbReference type="ARBA" id="ARBA00022771"/>
    </source>
</evidence>
<dbReference type="InterPro" id="IPR013083">
    <property type="entry name" value="Znf_RING/FYVE/PHD"/>
</dbReference>
<dbReference type="AlphaFoldDB" id="A0A6P4AHK6"/>
<evidence type="ECO:0000256" key="16">
    <source>
        <dbReference type="SAM" id="Phobius"/>
    </source>
</evidence>
<dbReference type="Pfam" id="PF13639">
    <property type="entry name" value="zf-RING_2"/>
    <property type="match status" value="1"/>
</dbReference>
<feature type="compositionally biased region" description="Polar residues" evidence="15">
    <location>
        <begin position="298"/>
        <end position="308"/>
    </location>
</feature>
<feature type="transmembrane region" description="Helical" evidence="16">
    <location>
        <begin position="58"/>
        <end position="77"/>
    </location>
</feature>
<protein>
    <recommendedName>
        <fullName evidence="4">RING-type E3 ubiquitin transferase</fullName>
        <ecNumber evidence="4">2.3.2.27</ecNumber>
    </recommendedName>
</protein>
<evidence type="ECO:0000256" key="3">
    <source>
        <dbReference type="ARBA" id="ARBA00004906"/>
    </source>
</evidence>
<dbReference type="GO" id="GO:0008270">
    <property type="term" value="F:zinc ion binding"/>
    <property type="evidence" value="ECO:0007669"/>
    <property type="project" value="UniProtKB-KW"/>
</dbReference>
<evidence type="ECO:0000313" key="20">
    <source>
        <dbReference type="RefSeq" id="XP_015885255.1"/>
    </source>
</evidence>
<gene>
    <name evidence="20" type="primary">LOC107420735</name>
</gene>
<evidence type="ECO:0000256" key="15">
    <source>
        <dbReference type="SAM" id="MobiDB-lite"/>
    </source>
</evidence>
<organism evidence="19 20">
    <name type="scientific">Ziziphus jujuba</name>
    <name type="common">Chinese jujube</name>
    <name type="synonym">Ziziphus sativa</name>
    <dbReference type="NCBI Taxonomy" id="326968"/>
    <lineage>
        <taxon>Eukaryota</taxon>
        <taxon>Viridiplantae</taxon>
        <taxon>Streptophyta</taxon>
        <taxon>Embryophyta</taxon>
        <taxon>Tracheophyta</taxon>
        <taxon>Spermatophyta</taxon>
        <taxon>Magnoliopsida</taxon>
        <taxon>eudicotyledons</taxon>
        <taxon>Gunneridae</taxon>
        <taxon>Pentapetalae</taxon>
        <taxon>rosids</taxon>
        <taxon>fabids</taxon>
        <taxon>Rosales</taxon>
        <taxon>Rhamnaceae</taxon>
        <taxon>Paliureae</taxon>
        <taxon>Ziziphus</taxon>
    </lineage>
</organism>
<feature type="region of interest" description="Disordered" evidence="15">
    <location>
        <begin position="198"/>
        <end position="275"/>
    </location>
</feature>
<dbReference type="InterPro" id="IPR001841">
    <property type="entry name" value="Znf_RING"/>
</dbReference>
<comment type="similarity">
    <text evidence="13">Belongs to the RING-type zinc finger family. ATL subfamily.</text>
</comment>
<feature type="compositionally biased region" description="Polar residues" evidence="15">
    <location>
        <begin position="321"/>
        <end position="335"/>
    </location>
</feature>
<evidence type="ECO:0000313" key="19">
    <source>
        <dbReference type="Proteomes" id="UP001652623"/>
    </source>
</evidence>
<keyword evidence="19" id="KW-1185">Reference proteome</keyword>
<feature type="region of interest" description="Disordered" evidence="15">
    <location>
        <begin position="362"/>
        <end position="414"/>
    </location>
</feature>
<feature type="domain" description="RING-type" evidence="18">
    <location>
        <begin position="129"/>
        <end position="171"/>
    </location>
</feature>
<proteinExistence type="inferred from homology"/>
<dbReference type="PROSITE" id="PS50089">
    <property type="entry name" value="ZF_RING_2"/>
    <property type="match status" value="1"/>
</dbReference>
<dbReference type="Proteomes" id="UP001652623">
    <property type="component" value="Chromosome 5"/>
</dbReference>
<keyword evidence="11 16" id="KW-1133">Transmembrane helix</keyword>
<dbReference type="InParanoid" id="A0A6P4AHK6"/>
<dbReference type="PANTHER" id="PTHR14155">
    <property type="entry name" value="RING FINGER DOMAIN-CONTAINING"/>
    <property type="match status" value="1"/>
</dbReference>
<evidence type="ECO:0000256" key="6">
    <source>
        <dbReference type="ARBA" id="ARBA00022692"/>
    </source>
</evidence>
<keyword evidence="10" id="KW-0862">Zinc</keyword>
<keyword evidence="12 16" id="KW-0472">Membrane</keyword>
<evidence type="ECO:0000256" key="10">
    <source>
        <dbReference type="ARBA" id="ARBA00022833"/>
    </source>
</evidence>
<evidence type="ECO:0000256" key="5">
    <source>
        <dbReference type="ARBA" id="ARBA00022679"/>
    </source>
</evidence>
<keyword evidence="17" id="KW-0732">Signal</keyword>
<accession>A0A6P4AHK6</accession>
<dbReference type="EC" id="2.3.2.27" evidence="4"/>
<evidence type="ECO:0000256" key="14">
    <source>
        <dbReference type="PROSITE-ProRule" id="PRU00175"/>
    </source>
</evidence>
<feature type="compositionally biased region" description="Low complexity" evidence="15">
    <location>
        <begin position="362"/>
        <end position="373"/>
    </location>
</feature>
<dbReference type="GO" id="GO:0061630">
    <property type="term" value="F:ubiquitin protein ligase activity"/>
    <property type="evidence" value="ECO:0007669"/>
    <property type="project" value="UniProtKB-EC"/>
</dbReference>
<evidence type="ECO:0000256" key="11">
    <source>
        <dbReference type="ARBA" id="ARBA00022989"/>
    </source>
</evidence>
<dbReference type="CDD" id="cd16461">
    <property type="entry name" value="RING-H2_EL5-like"/>
    <property type="match status" value="1"/>
</dbReference>
<evidence type="ECO:0000256" key="17">
    <source>
        <dbReference type="SAM" id="SignalP"/>
    </source>
</evidence>
<sequence>MTTHNQNSIFSNHGGWVLCFLFLFVSHMSLQATGQQTAIPPPRVTEESNAPKFNLKMAIVMVLLVTIFFILGFVSVYTRQCTQNRLRGRADLARGGMARGLDPDVIETFPTFVYSTVKEHKIGSGALECAVCLNEFQDDETLRLIPKCDHVFHPDCIDMWLITNSTCPVCRTNLVPNPGESPYAIPDELLEKLENEADQPDLKTDSDEPSPPPRRQVSVRVAVDDQRTDNMEAVNQGLPPRSRSTGFGPPRSTSSGWRFSGLFPRSQSTGHSLVRPGENIEKYTLKLPDEVRNKLLTSALNRTRSGSTAFPRVGSSRRGYRSQSVRTGRQNGNSTHYDRFEGNAQSDRWQFSMAPPFIFRSSSVRSSTTGGDVVESRQQSDVPESNRPPLDRKRIRKHEGGERSTDQLRPEDLV</sequence>
<evidence type="ECO:0000256" key="13">
    <source>
        <dbReference type="ARBA" id="ARBA00024209"/>
    </source>
</evidence>
<evidence type="ECO:0000256" key="12">
    <source>
        <dbReference type="ARBA" id="ARBA00023136"/>
    </source>
</evidence>
<evidence type="ECO:0000256" key="2">
    <source>
        <dbReference type="ARBA" id="ARBA00004167"/>
    </source>
</evidence>
<dbReference type="SMART" id="SM00184">
    <property type="entry name" value="RING"/>
    <property type="match status" value="1"/>
</dbReference>
<reference evidence="20" key="1">
    <citation type="submission" date="2025-08" db="UniProtKB">
        <authorList>
            <consortium name="RefSeq"/>
        </authorList>
    </citation>
    <scope>IDENTIFICATION</scope>
    <source>
        <tissue evidence="20">Seedling</tissue>
    </source>
</reference>
<evidence type="ECO:0000259" key="18">
    <source>
        <dbReference type="PROSITE" id="PS50089"/>
    </source>
</evidence>
<keyword evidence="7" id="KW-0479">Metal-binding</keyword>
<dbReference type="GeneID" id="107420735"/>
<evidence type="ECO:0000256" key="9">
    <source>
        <dbReference type="ARBA" id="ARBA00022786"/>
    </source>
</evidence>
<dbReference type="InterPro" id="IPR053238">
    <property type="entry name" value="RING-H2_zinc_finger"/>
</dbReference>
<keyword evidence="8 14" id="KW-0863">Zinc-finger</keyword>
<keyword evidence="5" id="KW-0808">Transferase</keyword>
<comment type="pathway">
    <text evidence="3">Protein modification; protein ubiquitination.</text>
</comment>
<dbReference type="KEGG" id="zju:107420735"/>
<comment type="catalytic activity">
    <reaction evidence="1">
        <text>S-ubiquitinyl-[E2 ubiquitin-conjugating enzyme]-L-cysteine + [acceptor protein]-L-lysine = [E2 ubiquitin-conjugating enzyme]-L-cysteine + N(6)-ubiquitinyl-[acceptor protein]-L-lysine.</text>
        <dbReference type="EC" id="2.3.2.27"/>
    </reaction>
</comment>
<feature type="signal peptide" evidence="17">
    <location>
        <begin position="1"/>
        <end position="34"/>
    </location>
</feature>
<comment type="subcellular location">
    <subcellularLocation>
        <location evidence="2">Membrane</location>
        <topology evidence="2">Single-pass membrane protein</topology>
    </subcellularLocation>
</comment>